<name>A0A1C3CXX0_9GAMM</name>
<keyword evidence="3" id="KW-0804">Transcription</keyword>
<dbReference type="GO" id="GO:0006355">
    <property type="term" value="P:regulation of DNA-templated transcription"/>
    <property type="evidence" value="ECO:0007669"/>
    <property type="project" value="InterPro"/>
</dbReference>
<evidence type="ECO:0000313" key="6">
    <source>
        <dbReference type="Proteomes" id="UP000186553"/>
    </source>
</evidence>
<reference evidence="5 6" key="1">
    <citation type="submission" date="2016-07" db="EMBL/GenBank/DDBJ databases">
        <title>Acinetobacter sp. ANC 4603.</title>
        <authorList>
            <person name="Radolfova-Krizova L."/>
            <person name="Nemec A."/>
        </authorList>
    </citation>
    <scope>NUCLEOTIDE SEQUENCE [LARGE SCALE GENOMIC DNA]</scope>
    <source>
        <strain evidence="5 6">ANC 4603</strain>
    </source>
</reference>
<keyword evidence="6" id="KW-1185">Reference proteome</keyword>
<organism evidence="5 6">
    <name type="scientific">Acinetobacter celticus</name>
    <dbReference type="NCBI Taxonomy" id="1891224"/>
    <lineage>
        <taxon>Bacteria</taxon>
        <taxon>Pseudomonadati</taxon>
        <taxon>Pseudomonadota</taxon>
        <taxon>Gammaproteobacteria</taxon>
        <taxon>Moraxellales</taxon>
        <taxon>Moraxellaceae</taxon>
        <taxon>Acinetobacter</taxon>
    </lineage>
</organism>
<dbReference type="Proteomes" id="UP000186553">
    <property type="component" value="Unassembled WGS sequence"/>
</dbReference>
<dbReference type="InterPro" id="IPR000792">
    <property type="entry name" value="Tscrpt_reg_LuxR_C"/>
</dbReference>
<dbReference type="GO" id="GO:0003677">
    <property type="term" value="F:DNA binding"/>
    <property type="evidence" value="ECO:0007669"/>
    <property type="project" value="UniProtKB-KW"/>
</dbReference>
<dbReference type="Gene3D" id="1.10.10.10">
    <property type="entry name" value="Winged helix-like DNA-binding domain superfamily/Winged helix DNA-binding domain"/>
    <property type="match status" value="1"/>
</dbReference>
<evidence type="ECO:0000313" key="5">
    <source>
        <dbReference type="EMBL" id="ODA13543.1"/>
    </source>
</evidence>
<protein>
    <submittedName>
        <fullName evidence="5">Helix-turn-helix transcriptional regulator</fullName>
    </submittedName>
</protein>
<dbReference type="Pfam" id="PF00196">
    <property type="entry name" value="GerE"/>
    <property type="match status" value="1"/>
</dbReference>
<evidence type="ECO:0000256" key="1">
    <source>
        <dbReference type="ARBA" id="ARBA00023015"/>
    </source>
</evidence>
<dbReference type="SUPFAM" id="SSF46894">
    <property type="entry name" value="C-terminal effector domain of the bipartite response regulators"/>
    <property type="match status" value="1"/>
</dbReference>
<dbReference type="PANTHER" id="PTHR44688">
    <property type="entry name" value="DNA-BINDING TRANSCRIPTIONAL ACTIVATOR DEVR_DOSR"/>
    <property type="match status" value="1"/>
</dbReference>
<feature type="domain" description="HTH luxR-type" evidence="4">
    <location>
        <begin position="174"/>
        <end position="239"/>
    </location>
</feature>
<sequence length="243" mass="28482">MLLEHDLTSLELQLFAEILWKLGSENGQPYLRENIIADTATLLRADFAASYIWDAKHNLSKQGIMWRIDQKAIQEYEHIWQYNDPITLPLRERQKPTFVNEVISLTDLKKTMYYNEFLQPHGLYHGLNVYFIRNKIDVGDFRIWRAKDSVMFGEREKRILNLLEPYLSKALPFDLSTRYSLTPREQDVVTLVCKGLSDKDVANLLDISFTTVRTHLKNAMKKIGCNNRTEMALLIQHSFNPQF</sequence>
<comment type="caution">
    <text evidence="5">The sequence shown here is derived from an EMBL/GenBank/DDBJ whole genome shotgun (WGS) entry which is preliminary data.</text>
</comment>
<keyword evidence="2" id="KW-0238">DNA-binding</keyword>
<gene>
    <name evidence="5" type="ORF">BBP83_03910</name>
</gene>
<dbReference type="PRINTS" id="PR00038">
    <property type="entry name" value="HTHLUXR"/>
</dbReference>
<keyword evidence="1" id="KW-0805">Transcription regulation</keyword>
<dbReference type="OrthoDB" id="5914438at2"/>
<proteinExistence type="predicted"/>
<dbReference type="InterPro" id="IPR016032">
    <property type="entry name" value="Sig_transdc_resp-reg_C-effctor"/>
</dbReference>
<evidence type="ECO:0000259" key="4">
    <source>
        <dbReference type="PROSITE" id="PS50043"/>
    </source>
</evidence>
<dbReference type="PANTHER" id="PTHR44688:SF16">
    <property type="entry name" value="DNA-BINDING TRANSCRIPTIONAL ACTIVATOR DEVR_DOSR"/>
    <property type="match status" value="1"/>
</dbReference>
<evidence type="ECO:0000256" key="3">
    <source>
        <dbReference type="ARBA" id="ARBA00023163"/>
    </source>
</evidence>
<evidence type="ECO:0000256" key="2">
    <source>
        <dbReference type="ARBA" id="ARBA00023125"/>
    </source>
</evidence>
<dbReference type="PROSITE" id="PS50043">
    <property type="entry name" value="HTH_LUXR_2"/>
    <property type="match status" value="1"/>
</dbReference>
<dbReference type="InterPro" id="IPR036388">
    <property type="entry name" value="WH-like_DNA-bd_sf"/>
</dbReference>
<dbReference type="EMBL" id="MBDL01000008">
    <property type="protein sequence ID" value="ODA13543.1"/>
    <property type="molecule type" value="Genomic_DNA"/>
</dbReference>
<dbReference type="SMART" id="SM00421">
    <property type="entry name" value="HTH_LUXR"/>
    <property type="match status" value="1"/>
</dbReference>
<dbReference type="STRING" id="1891224.BBP83_03910"/>
<dbReference type="AlphaFoldDB" id="A0A1C3CXX0"/>
<accession>A0A1C3CXX0</accession>
<dbReference type="CDD" id="cd06170">
    <property type="entry name" value="LuxR_C_like"/>
    <property type="match status" value="1"/>
</dbReference>
<dbReference type="RefSeq" id="WP_068886305.1">
    <property type="nucleotide sequence ID" value="NZ_CBCRUU010000001.1"/>
</dbReference>